<protein>
    <recommendedName>
        <fullName evidence="1">STAS domain-containing protein</fullName>
    </recommendedName>
</protein>
<evidence type="ECO:0000259" key="1">
    <source>
        <dbReference type="PROSITE" id="PS50801"/>
    </source>
</evidence>
<gene>
    <name evidence="2" type="ORF">C2I19_08845</name>
</gene>
<dbReference type="Pfam" id="PF13466">
    <property type="entry name" value="STAS_2"/>
    <property type="match status" value="1"/>
</dbReference>
<dbReference type="PANTHER" id="PTHR35849">
    <property type="entry name" value="BLR2341 PROTEIN"/>
    <property type="match status" value="1"/>
</dbReference>
<proteinExistence type="predicted"/>
<feature type="domain" description="STAS" evidence="1">
    <location>
        <begin position="16"/>
        <end position="106"/>
    </location>
</feature>
<dbReference type="CDD" id="cd07043">
    <property type="entry name" value="STAS_anti-anti-sigma_factors"/>
    <property type="match status" value="1"/>
</dbReference>
<dbReference type="EMBL" id="PQWB01000032">
    <property type="protein sequence ID" value="POZ62266.1"/>
    <property type="molecule type" value="Genomic_DNA"/>
</dbReference>
<dbReference type="OrthoDB" id="8527158at2"/>
<dbReference type="PANTHER" id="PTHR35849:SF2">
    <property type="entry name" value="BLR2341 PROTEIN"/>
    <property type="match status" value="1"/>
</dbReference>
<dbReference type="InterPro" id="IPR052746">
    <property type="entry name" value="MlaB_ABC_Transporter"/>
</dbReference>
<dbReference type="SUPFAM" id="SSF52091">
    <property type="entry name" value="SpoIIaa-like"/>
    <property type="match status" value="1"/>
</dbReference>
<name>A0A2S5DGP5_9NEIS</name>
<dbReference type="InterPro" id="IPR036513">
    <property type="entry name" value="STAS_dom_sf"/>
</dbReference>
<sequence length="106" mass="11549">MDWRLEFDAETGRHLFQGELGVYTVHEVQKAWMSVLETAGALCIDLAGVTEIDTAGLQLMLLAKRQAGDSMRFCNAAGAVQDVVRLVNLHSLLEPDHAAFPGSHEG</sequence>
<keyword evidence="3" id="KW-1185">Reference proteome</keyword>
<dbReference type="RefSeq" id="WP_103902340.1">
    <property type="nucleotide sequence ID" value="NZ_PQWB01000032.1"/>
</dbReference>
<reference evidence="3" key="1">
    <citation type="submission" date="2018-02" db="EMBL/GenBank/DDBJ databases">
        <authorList>
            <person name="O'Hara-Hanley K."/>
            <person name="Soby S."/>
        </authorList>
    </citation>
    <scope>NUCLEOTIDE SEQUENCE [LARGE SCALE GENOMIC DNA]</scope>
    <source>
        <strain evidence="3">MWU14-2602</strain>
    </source>
</reference>
<comment type="caution">
    <text evidence="2">The sequence shown here is derived from an EMBL/GenBank/DDBJ whole genome shotgun (WGS) entry which is preliminary data.</text>
</comment>
<organism evidence="2 3">
    <name type="scientific">Chromobacterium alticapitis</name>
    <dbReference type="NCBI Taxonomy" id="2073169"/>
    <lineage>
        <taxon>Bacteria</taxon>
        <taxon>Pseudomonadati</taxon>
        <taxon>Pseudomonadota</taxon>
        <taxon>Betaproteobacteria</taxon>
        <taxon>Neisseriales</taxon>
        <taxon>Chromobacteriaceae</taxon>
        <taxon>Chromobacterium</taxon>
    </lineage>
</organism>
<dbReference type="AlphaFoldDB" id="A0A2S5DGP5"/>
<accession>A0A2S5DGP5</accession>
<dbReference type="Proteomes" id="UP000237082">
    <property type="component" value="Unassembled WGS sequence"/>
</dbReference>
<dbReference type="PROSITE" id="PS50801">
    <property type="entry name" value="STAS"/>
    <property type="match status" value="1"/>
</dbReference>
<evidence type="ECO:0000313" key="2">
    <source>
        <dbReference type="EMBL" id="POZ62266.1"/>
    </source>
</evidence>
<dbReference type="InterPro" id="IPR058548">
    <property type="entry name" value="MlaB-like_STAS"/>
</dbReference>
<dbReference type="Gene3D" id="3.30.750.24">
    <property type="entry name" value="STAS domain"/>
    <property type="match status" value="1"/>
</dbReference>
<dbReference type="InterPro" id="IPR002645">
    <property type="entry name" value="STAS_dom"/>
</dbReference>
<evidence type="ECO:0000313" key="3">
    <source>
        <dbReference type="Proteomes" id="UP000237082"/>
    </source>
</evidence>